<accession>A0A0N8SM38</accession>
<protein>
    <recommendedName>
        <fullName evidence="4">Virulence plasmid A protein</fullName>
    </recommendedName>
</protein>
<dbReference type="InterPro" id="IPR018003">
    <property type="entry name" value="Insecticidal_toxin/plasmid_vir"/>
</dbReference>
<dbReference type="EMBL" id="LJRC01000052">
    <property type="protein sequence ID" value="KPY39712.1"/>
    <property type="molecule type" value="Genomic_DNA"/>
</dbReference>
<sequence length="991" mass="108911">MDDQPFSLLKNLAKAETNDSKRTDGKLSFVSAMDTLNIHSVFDIVRRSKAGFVRDLSSISDADGALAYENARCYATQIVRLYRNQLVSSGRNQQLTKRTGVRSLVDIGPSFPNLFKENWDLFCKVGAIEAKDSPVAYLTSLYRFAREELEGSSAETNRITLDDRRPDLKNLIIDQQSTFTPIPTLQIVNQVLSDAIHAYTDTVSASRGKSIYQLVAEKHHPFLFPYNFHYQQIRLGLAGKKPVLGELSYRMSLETPATSPATRAYGKVQNSSVVAQVMMSGLGPEQQKILLEPALPAESESHRAHMNAEESDPISQFFKLKYDVDYATGMNNPLNSLKVFVEQTGLDSDEVETLLAVGSHTPYASPNILPDAMTGGSSRYGASYVNGLDAQESMSLGSDAQGARQLLNTSVDRFDRLQRMIRLQRWMGIPFSDLDTLIMAVIHSEGVANSKAVLTTNTLRALGVWRYLNARYGLAADEFSTFIHHMAGEANDGRLPLFDRVFNSPLLYDAPVVMDGVTPIYPSGTNQALTVRAQLSAALTLPDANEGLLLLLEDIILLSNEPLSSFFLMPSMMSSLYRQARIASLFGLTVKDSRALIDLLGGEVYRNQVVNGELTKTPDAANGEPDVLDILMQLDWATTWLKETGQDIATLRRQLGVEAVENAVTQEVADLLDQLALDAQASALTQEQLVSLNMPTKDDGNNPIDWWSVVLAPLIGAHGLVTAQPLDQDADTSIGETIRAQLIPLELSEEIKVSLAASLEAFVLKGYLTQHRLMEGLLQSVASLPMDRCEPVMRWAGSSVDQFLGSVLDDVDARQSGSSTSDNVTEKLMKLTRYAGVNQQLGLTAQALRIFLAHPHWLHAGLAETLPLSLNSLYLLDRYRHWRDRCGHPEALLLDYLRRANNNAAVEQCAALLALLIGWSSSEVQSASTLLATRSGVAMSTHEVDWLSRMHSVSETTGLTARQLLDATGLMPVSAADKWKTVGEAIMSSSR</sequence>
<dbReference type="Pfam" id="PF03538">
    <property type="entry name" value="VRP1"/>
    <property type="match status" value="1"/>
</dbReference>
<evidence type="ECO:0000256" key="1">
    <source>
        <dbReference type="ARBA" id="ARBA00023026"/>
    </source>
</evidence>
<gene>
    <name evidence="2" type="ORF">ALO52_200181</name>
</gene>
<evidence type="ECO:0000313" key="3">
    <source>
        <dbReference type="Proteomes" id="UP000050562"/>
    </source>
</evidence>
<organism evidence="2 3">
    <name type="scientific">Pseudomonas syringae pv. primulae</name>
    <dbReference type="NCBI Taxonomy" id="251707"/>
    <lineage>
        <taxon>Bacteria</taxon>
        <taxon>Pseudomonadati</taxon>
        <taxon>Pseudomonadota</taxon>
        <taxon>Gammaproteobacteria</taxon>
        <taxon>Pseudomonadales</taxon>
        <taxon>Pseudomonadaceae</taxon>
        <taxon>Pseudomonas</taxon>
    </lineage>
</organism>
<evidence type="ECO:0000313" key="2">
    <source>
        <dbReference type="EMBL" id="KPY39712.1"/>
    </source>
</evidence>
<dbReference type="PATRIC" id="fig|251707.3.peg.291"/>
<name>A0A0N8SM38_9PSED</name>
<evidence type="ECO:0008006" key="4">
    <source>
        <dbReference type="Google" id="ProtNLM"/>
    </source>
</evidence>
<keyword evidence="1" id="KW-0843">Virulence</keyword>
<proteinExistence type="predicted"/>
<dbReference type="Proteomes" id="UP000050562">
    <property type="component" value="Unassembled WGS sequence"/>
</dbReference>
<dbReference type="RefSeq" id="WP_057408434.1">
    <property type="nucleotide sequence ID" value="NZ_LJRC01000052.1"/>
</dbReference>
<comment type="caution">
    <text evidence="2">The sequence shown here is derived from an EMBL/GenBank/DDBJ whole genome shotgun (WGS) entry which is preliminary data.</text>
</comment>
<dbReference type="AlphaFoldDB" id="A0A0N8SM38"/>
<reference evidence="2 3" key="1">
    <citation type="submission" date="2015-09" db="EMBL/GenBank/DDBJ databases">
        <title>Genome announcement of multiple Pseudomonas syringae strains.</title>
        <authorList>
            <person name="Thakur S."/>
            <person name="Wang P.W."/>
            <person name="Gong Y."/>
            <person name="Weir B.S."/>
            <person name="Guttman D.S."/>
        </authorList>
    </citation>
    <scope>NUCLEOTIDE SEQUENCE [LARGE SCALE GENOMIC DNA]</scope>
    <source>
        <strain evidence="2 3">ICMP3956</strain>
    </source>
</reference>